<evidence type="ECO:0000256" key="1">
    <source>
        <dbReference type="SAM" id="SignalP"/>
    </source>
</evidence>
<evidence type="ECO:0008006" key="4">
    <source>
        <dbReference type="Google" id="ProtNLM"/>
    </source>
</evidence>
<protein>
    <recommendedName>
        <fullName evidence="4">PA domain-containing protein</fullName>
    </recommendedName>
</protein>
<dbReference type="Proteomes" id="UP000468735">
    <property type="component" value="Unassembled WGS sequence"/>
</dbReference>
<accession>A0A6H9Z4N3</accession>
<proteinExistence type="predicted"/>
<comment type="caution">
    <text evidence="2">The sequence shown here is derived from an EMBL/GenBank/DDBJ whole genome shotgun (WGS) entry which is preliminary data.</text>
</comment>
<dbReference type="RefSeq" id="WP_151561180.1">
    <property type="nucleotide sequence ID" value="NZ_WBMT01000007.1"/>
</dbReference>
<name>A0A6H9Z4N3_9ACTN</name>
<keyword evidence="3" id="KW-1185">Reference proteome</keyword>
<dbReference type="AlphaFoldDB" id="A0A6H9Z4N3"/>
<evidence type="ECO:0000313" key="3">
    <source>
        <dbReference type="Proteomes" id="UP000468735"/>
    </source>
</evidence>
<reference evidence="2 3" key="1">
    <citation type="submission" date="2019-09" db="EMBL/GenBank/DDBJ databases">
        <title>Actinomadura physcomitrii sp. nov., a novel actinomycete isolated from moss [Physcomitrium sphaericum (Ludw) Fuernr].</title>
        <authorList>
            <person name="Zhuang X."/>
            <person name="Liu C."/>
        </authorList>
    </citation>
    <scope>NUCLEOTIDE SEQUENCE [LARGE SCALE GENOMIC DNA]</scope>
    <source>
        <strain evidence="2 3">HMC1</strain>
    </source>
</reference>
<feature type="signal peptide" evidence="1">
    <location>
        <begin position="1"/>
        <end position="23"/>
    </location>
</feature>
<gene>
    <name evidence="2" type="ORF">F8566_16850</name>
</gene>
<dbReference type="OrthoDB" id="614750at2"/>
<keyword evidence="1" id="KW-0732">Signal</keyword>
<dbReference type="EMBL" id="WBMT01000007">
    <property type="protein sequence ID" value="KAB2348452.1"/>
    <property type="molecule type" value="Genomic_DNA"/>
</dbReference>
<feature type="chain" id="PRO_5026192328" description="PA domain-containing protein" evidence="1">
    <location>
        <begin position="24"/>
        <end position="781"/>
    </location>
</feature>
<evidence type="ECO:0000313" key="2">
    <source>
        <dbReference type="EMBL" id="KAB2348452.1"/>
    </source>
</evidence>
<organism evidence="2 3">
    <name type="scientific">Actinomadura rudentiformis</name>
    <dbReference type="NCBI Taxonomy" id="359158"/>
    <lineage>
        <taxon>Bacteria</taxon>
        <taxon>Bacillati</taxon>
        <taxon>Actinomycetota</taxon>
        <taxon>Actinomycetes</taxon>
        <taxon>Streptosporangiales</taxon>
        <taxon>Thermomonosporaceae</taxon>
        <taxon>Actinomadura</taxon>
    </lineage>
</organism>
<sequence length="781" mass="83510">MRTNWKFLAMAAVVPLAAYTAVAIPGEWKLSSAATQAAGQATHPVTGTITLVTGDRVRVGGDGTVSVQASPGREDVGFQQIGEGLHLRVLPLDAVSPVAQGRVDERLFEVGRLLEAGYGDARTATLPVTVEGPGADDRRAVPKTRAARFWHELPASASVKFTGRSRSADAPPPAEHTLKAVFLDRDGRPAHAFGSLWSLDDPSFGLWWIGPGDELGVPPGRYALVSTIQTAVPGRPDPSYTQIMNPEIRVDGDVTLTLDARQGRRVEVAVERATAQDGAVVMEMSTKAPPGAGFVRNRSVMILPNRVPAYAATTAPSPGFLFALRATRLEPRIQLHKAGDQPFPVDVTYAYPSPEYLGTHTLDAVNDSGTKGTLVILDRTEGDEELAGRISAVASEGGAAVLVVGTTDKPPFFAEAPKIPVLYTYQPEGARLRALAEAGRVRVTTRGIRYSPYQYSLFYPSAGRVPDRPAYRVADRDLGVARVHYRGPGGPAGVTAGSAAVWDGGEFSLVGNEIPLPATRTEYFTASPGVRFRRVFTGEATPLGHIAARSFRPGEHVTETVFKGALGPSFATPPELIKGKIRPAWAYRQGDTLDMAVPLFSGTGPGEYGLTDSGFIRLYRDGHLVGEAEQPQASITAPVEEGSYRLDVEATAGRPEWQATTVVRVSWTFRSAHTKDATPLPLMAVRYTPTLDRLNQAPAGGFSIPVRVEHQAGSAPVTKLTVRASFDDGSHWRAVPLREVGGTWIARVPNPSEGHVSLQAIAKDANGNTVKQTILRAYTIG</sequence>